<dbReference type="Proteomes" id="UP000002669">
    <property type="component" value="Unassembled WGS sequence"/>
</dbReference>
<gene>
    <name evidence="2" type="ORF">MGYG_00374</name>
</gene>
<reference evidence="3" key="1">
    <citation type="journal article" date="2012" name="MBio">
        <title>Comparative genome analysis of Trichophyton rubrum and related dermatophytes reveals candidate genes involved in infection.</title>
        <authorList>
            <person name="Martinez D.A."/>
            <person name="Oliver B.G."/>
            <person name="Graeser Y."/>
            <person name="Goldberg J.M."/>
            <person name="Li W."/>
            <person name="Martinez-Rossi N.M."/>
            <person name="Monod M."/>
            <person name="Shelest E."/>
            <person name="Barton R.C."/>
            <person name="Birch E."/>
            <person name="Brakhage A.A."/>
            <person name="Chen Z."/>
            <person name="Gurr S.J."/>
            <person name="Heiman D."/>
            <person name="Heitman J."/>
            <person name="Kosti I."/>
            <person name="Rossi A."/>
            <person name="Saif S."/>
            <person name="Samalova M."/>
            <person name="Saunders C.W."/>
            <person name="Shea T."/>
            <person name="Summerbell R.C."/>
            <person name="Xu J."/>
            <person name="Young S."/>
            <person name="Zeng Q."/>
            <person name="Birren B.W."/>
            <person name="Cuomo C.A."/>
            <person name="White T.C."/>
        </authorList>
    </citation>
    <scope>NUCLEOTIDE SEQUENCE [LARGE SCALE GENOMIC DNA]</scope>
    <source>
        <strain evidence="3">ATCC MYA-4604 / CBS 118893</strain>
    </source>
</reference>
<feature type="signal peptide" evidence="1">
    <location>
        <begin position="1"/>
        <end position="23"/>
    </location>
</feature>
<evidence type="ECO:0000313" key="2">
    <source>
        <dbReference type="EMBL" id="EFQ97335.1"/>
    </source>
</evidence>
<organism evidence="3">
    <name type="scientific">Arthroderma gypseum (strain ATCC MYA-4604 / CBS 118893)</name>
    <name type="common">Microsporum gypseum</name>
    <dbReference type="NCBI Taxonomy" id="535722"/>
    <lineage>
        <taxon>Eukaryota</taxon>
        <taxon>Fungi</taxon>
        <taxon>Dikarya</taxon>
        <taxon>Ascomycota</taxon>
        <taxon>Pezizomycotina</taxon>
        <taxon>Eurotiomycetes</taxon>
        <taxon>Eurotiomycetidae</taxon>
        <taxon>Onygenales</taxon>
        <taxon>Arthrodermataceae</taxon>
        <taxon>Nannizzia</taxon>
    </lineage>
</organism>
<keyword evidence="1" id="KW-0732">Signal</keyword>
<protein>
    <recommendedName>
        <fullName evidence="4">Secreted protein</fullName>
    </recommendedName>
</protein>
<dbReference type="InParanoid" id="E5QZA3"/>
<dbReference type="OrthoDB" id="3552888at2759"/>
<dbReference type="GeneID" id="10031604"/>
<evidence type="ECO:0000313" key="3">
    <source>
        <dbReference type="Proteomes" id="UP000002669"/>
    </source>
</evidence>
<dbReference type="OMA" id="CNDRDSW"/>
<dbReference type="PANTHER" id="PTHR35605:SF1">
    <property type="entry name" value="ECP2 EFFECTOR PROTEIN DOMAIN-CONTAINING PROTEIN-RELATED"/>
    <property type="match status" value="1"/>
</dbReference>
<proteinExistence type="predicted"/>
<dbReference type="STRING" id="535722.E5QZA3"/>
<sequence length="196" mass="21958">MAVMKSLLLAFTFAVFLVSANFAEESFSMSPMIYEGPIVPGGDNVTLEGTIEEIFRQILALNPSYRPEDFPAAPDTQSLSVSPSLEKRSPGHIICDPSGAERAWRRKIEDGIAYLERVPQASHCRVRNRSCARVSCSWDSGIFFCNDRDSWFEIPCPVLGSYTEDILRTCHQSSTRVSGQKFDTDNFNVLVKFDKC</sequence>
<dbReference type="AlphaFoldDB" id="E5QZA3"/>
<dbReference type="RefSeq" id="XP_003176287.1">
    <property type="nucleotide sequence ID" value="XM_003176239.1"/>
</dbReference>
<dbReference type="eggNOG" id="ENOG502T5P6">
    <property type="taxonomic scope" value="Eukaryota"/>
</dbReference>
<evidence type="ECO:0000256" key="1">
    <source>
        <dbReference type="SAM" id="SignalP"/>
    </source>
</evidence>
<accession>E5QZA3</accession>
<dbReference type="VEuPathDB" id="FungiDB:MGYG_00374"/>
<feature type="chain" id="PRO_5003196792" description="Secreted protein" evidence="1">
    <location>
        <begin position="24"/>
        <end position="196"/>
    </location>
</feature>
<dbReference type="PANTHER" id="PTHR35605">
    <property type="entry name" value="ECP2 EFFECTOR PROTEIN DOMAIN-CONTAINING PROTEIN-RELATED"/>
    <property type="match status" value="1"/>
</dbReference>
<keyword evidence="3" id="KW-1185">Reference proteome</keyword>
<evidence type="ECO:0008006" key="4">
    <source>
        <dbReference type="Google" id="ProtNLM"/>
    </source>
</evidence>
<name>E5QZA3_ARTGP</name>
<dbReference type="HOGENOM" id="CLU_089018_2_2_1"/>
<dbReference type="EMBL" id="DS989822">
    <property type="protein sequence ID" value="EFQ97335.1"/>
    <property type="molecule type" value="Genomic_DNA"/>
</dbReference>